<protein>
    <submittedName>
        <fullName evidence="1">Uncharacterized protein</fullName>
    </submittedName>
</protein>
<proteinExistence type="predicted"/>
<evidence type="ECO:0000313" key="2">
    <source>
        <dbReference type="Proteomes" id="UP000499080"/>
    </source>
</evidence>
<comment type="caution">
    <text evidence="1">The sequence shown here is derived from an EMBL/GenBank/DDBJ whole genome shotgun (WGS) entry which is preliminary data.</text>
</comment>
<organism evidence="1 2">
    <name type="scientific">Araneus ventricosus</name>
    <name type="common">Orbweaver spider</name>
    <name type="synonym">Epeira ventricosa</name>
    <dbReference type="NCBI Taxonomy" id="182803"/>
    <lineage>
        <taxon>Eukaryota</taxon>
        <taxon>Metazoa</taxon>
        <taxon>Ecdysozoa</taxon>
        <taxon>Arthropoda</taxon>
        <taxon>Chelicerata</taxon>
        <taxon>Arachnida</taxon>
        <taxon>Araneae</taxon>
        <taxon>Araneomorphae</taxon>
        <taxon>Entelegynae</taxon>
        <taxon>Araneoidea</taxon>
        <taxon>Araneidae</taxon>
        <taxon>Araneus</taxon>
    </lineage>
</organism>
<dbReference type="Proteomes" id="UP000499080">
    <property type="component" value="Unassembled WGS sequence"/>
</dbReference>
<dbReference type="EMBL" id="BGPR01003399">
    <property type="protein sequence ID" value="GBM87666.1"/>
    <property type="molecule type" value="Genomic_DNA"/>
</dbReference>
<evidence type="ECO:0000313" key="1">
    <source>
        <dbReference type="EMBL" id="GBM87666.1"/>
    </source>
</evidence>
<reference evidence="1 2" key="1">
    <citation type="journal article" date="2019" name="Sci. Rep.">
        <title>Orb-weaving spider Araneus ventricosus genome elucidates the spidroin gene catalogue.</title>
        <authorList>
            <person name="Kono N."/>
            <person name="Nakamura H."/>
            <person name="Ohtoshi R."/>
            <person name="Moran D.A.P."/>
            <person name="Shinohara A."/>
            <person name="Yoshida Y."/>
            <person name="Fujiwara M."/>
            <person name="Mori M."/>
            <person name="Tomita M."/>
            <person name="Arakawa K."/>
        </authorList>
    </citation>
    <scope>NUCLEOTIDE SEQUENCE [LARGE SCALE GENOMIC DNA]</scope>
</reference>
<gene>
    <name evidence="1" type="ORF">AVEN_97251_1</name>
</gene>
<keyword evidence="2" id="KW-1185">Reference proteome</keyword>
<accession>A0A4Y2JER5</accession>
<dbReference type="AlphaFoldDB" id="A0A4Y2JER5"/>
<name>A0A4Y2JER5_ARAVE</name>
<sequence length="197" mass="21603">MIIPPPAVISGLASVNDAGLVNLLTEFKLNPMRRIRILGIKRNSADETCVAGGITRLYYFSDPPLRRRCGQPDLSSGLHWLGIGGQGNLRQRRNYMQSQHEAFHGVDIEDYSSDSKSVCHVAPEVPISGPNLAIHPCQSLHAEGYLGTDLIILKHGQITRMQPDPVPYSEISNVKTVTLDSGTECSSYKSARTSTQF</sequence>